<proteinExistence type="predicted"/>
<dbReference type="Pfam" id="PF00005">
    <property type="entry name" value="ABC_tran"/>
    <property type="match status" value="2"/>
</dbReference>
<evidence type="ECO:0000256" key="1">
    <source>
        <dbReference type="ARBA" id="ARBA00022448"/>
    </source>
</evidence>
<dbReference type="CDD" id="cd03215">
    <property type="entry name" value="ABC_Carb_Monos_II"/>
    <property type="match status" value="1"/>
</dbReference>
<name>A0A6J6TRF6_9ZZZZ</name>
<evidence type="ECO:0000256" key="3">
    <source>
        <dbReference type="ARBA" id="ARBA00022597"/>
    </source>
</evidence>
<keyword evidence="4" id="KW-0547">Nucleotide-binding</keyword>
<dbReference type="InterPro" id="IPR027417">
    <property type="entry name" value="P-loop_NTPase"/>
</dbReference>
<gene>
    <name evidence="9" type="ORF">UFOPK2809_00794</name>
</gene>
<dbReference type="SMART" id="SM00382">
    <property type="entry name" value="AAA"/>
    <property type="match status" value="1"/>
</dbReference>
<keyword evidence="7" id="KW-0472">Membrane</keyword>
<dbReference type="PANTHER" id="PTHR43790:SF3">
    <property type="entry name" value="D-ALLOSE IMPORT ATP-BINDING PROTEIN ALSA-RELATED"/>
    <property type="match status" value="1"/>
</dbReference>
<dbReference type="InterPro" id="IPR050107">
    <property type="entry name" value="ABC_carbohydrate_import_ATPase"/>
</dbReference>
<feature type="domain" description="ABC transporter" evidence="8">
    <location>
        <begin position="252"/>
        <end position="497"/>
    </location>
</feature>
<dbReference type="PANTHER" id="PTHR43790">
    <property type="entry name" value="CARBOHYDRATE TRANSPORT ATP-BINDING PROTEIN MG119-RELATED"/>
    <property type="match status" value="1"/>
</dbReference>
<sequence>MNVLEVSGLNKYYGDSVALDNAGISVGAGVIHAIVGENGAGKSTMVKVLSGMVTPDSGEVKIDGTVLELGVPKVSRSAGVFTAFQELSLLPNLTVAENLLIAELPTRSGVVSRRAVQGQAAKILKEWGVDDLDPGLMVGQLPLSAKQRLELVRTLSHNPKILILDEPTAALPDTDWLFRHVRAARDRGACVLYISHKLAEIGQLCESGTIMRNGKIVGDFNPTNFSHDEIISSMIGRSISMAFPPRVTAIPADAPILLKAIDFEVGNRVRGVDLQVREGEIVGVAGLEGQGQRELFYGLGGASPVTGGIVEVAGTATKVSNPRKALKAGPGIALVPEERKREGIFADLTSVTNISVPALKKLSFAGIIRRGPERKLAMEAGRDAHMPEEYLGRDVGRLSGGNQQKSVLARTNLTGAKILLMFDPTRGIDPSAKLEVYSTLRTSAANGAAVLFYSTEIPELVGLCDRVIVMYHGRAVAEFEGERITEDAIMQAAVGNTSSATAAQGDKS</sequence>
<dbReference type="GO" id="GO:0005524">
    <property type="term" value="F:ATP binding"/>
    <property type="evidence" value="ECO:0007669"/>
    <property type="project" value="UniProtKB-KW"/>
</dbReference>
<dbReference type="SUPFAM" id="SSF52540">
    <property type="entry name" value="P-loop containing nucleoside triphosphate hydrolases"/>
    <property type="match status" value="2"/>
</dbReference>
<keyword evidence="1" id="KW-0813">Transport</keyword>
<keyword evidence="3" id="KW-0762">Sugar transport</keyword>
<evidence type="ECO:0000256" key="7">
    <source>
        <dbReference type="ARBA" id="ARBA00023136"/>
    </source>
</evidence>
<feature type="domain" description="ABC transporter" evidence="8">
    <location>
        <begin position="4"/>
        <end position="238"/>
    </location>
</feature>
<evidence type="ECO:0000256" key="5">
    <source>
        <dbReference type="ARBA" id="ARBA00022840"/>
    </source>
</evidence>
<keyword evidence="5" id="KW-0067">ATP-binding</keyword>
<dbReference type="GO" id="GO:0016887">
    <property type="term" value="F:ATP hydrolysis activity"/>
    <property type="evidence" value="ECO:0007669"/>
    <property type="project" value="InterPro"/>
</dbReference>
<keyword evidence="6" id="KW-1278">Translocase</keyword>
<evidence type="ECO:0000256" key="4">
    <source>
        <dbReference type="ARBA" id="ARBA00022741"/>
    </source>
</evidence>
<dbReference type="PROSITE" id="PS50893">
    <property type="entry name" value="ABC_TRANSPORTER_2"/>
    <property type="match status" value="2"/>
</dbReference>
<evidence type="ECO:0000256" key="2">
    <source>
        <dbReference type="ARBA" id="ARBA00022475"/>
    </source>
</evidence>
<dbReference type="InterPro" id="IPR003593">
    <property type="entry name" value="AAA+_ATPase"/>
</dbReference>
<dbReference type="AlphaFoldDB" id="A0A6J6TRF6"/>
<dbReference type="InterPro" id="IPR003439">
    <property type="entry name" value="ABC_transporter-like_ATP-bd"/>
</dbReference>
<protein>
    <submittedName>
        <fullName evidence="9">Unannotated protein</fullName>
    </submittedName>
</protein>
<dbReference type="CDD" id="cd03216">
    <property type="entry name" value="ABC_Carb_Monos_I"/>
    <property type="match status" value="1"/>
</dbReference>
<keyword evidence="2" id="KW-1003">Cell membrane</keyword>
<organism evidence="9">
    <name type="scientific">freshwater metagenome</name>
    <dbReference type="NCBI Taxonomy" id="449393"/>
    <lineage>
        <taxon>unclassified sequences</taxon>
        <taxon>metagenomes</taxon>
        <taxon>ecological metagenomes</taxon>
    </lineage>
</organism>
<accession>A0A6J6TRF6</accession>
<dbReference type="EMBL" id="CAEZZA010000093">
    <property type="protein sequence ID" value="CAB4748879.1"/>
    <property type="molecule type" value="Genomic_DNA"/>
</dbReference>
<evidence type="ECO:0000256" key="6">
    <source>
        <dbReference type="ARBA" id="ARBA00022967"/>
    </source>
</evidence>
<evidence type="ECO:0000259" key="8">
    <source>
        <dbReference type="PROSITE" id="PS50893"/>
    </source>
</evidence>
<evidence type="ECO:0000313" key="9">
    <source>
        <dbReference type="EMBL" id="CAB4748879.1"/>
    </source>
</evidence>
<dbReference type="Gene3D" id="3.40.50.300">
    <property type="entry name" value="P-loop containing nucleotide triphosphate hydrolases"/>
    <property type="match status" value="2"/>
</dbReference>
<reference evidence="9" key="1">
    <citation type="submission" date="2020-05" db="EMBL/GenBank/DDBJ databases">
        <authorList>
            <person name="Chiriac C."/>
            <person name="Salcher M."/>
            <person name="Ghai R."/>
            <person name="Kavagutti S V."/>
        </authorList>
    </citation>
    <scope>NUCLEOTIDE SEQUENCE</scope>
</reference>